<accession>A0A9W4I5P6</accession>
<dbReference type="InterPro" id="IPR013087">
    <property type="entry name" value="Znf_C2H2_type"/>
</dbReference>
<feature type="compositionally biased region" description="Low complexity" evidence="1">
    <location>
        <begin position="42"/>
        <end position="59"/>
    </location>
</feature>
<sequence>MSRTSSVQGHSPAHIPIPDPYLSTRCDPEEISFQASAIRLTPSLGSPHSNGPGSSPHDPTVQTNYLDPNDHNISNCTSPLSDCFVEPREVELGSGSSSWRDDSYSSYKSGTSAPDPAWSPPMAPSAFQWTSSQPPPATTVTSTALGPNGVQTLPHPGLGVFNLEPDRLAPSTNQDSTELDPDVPRGRSPVFKITTTTFSRGDSPERGTSHKRRPSQSSAHLSADPNELEEDDEDDCPQTLCAPQKQKRSHDGTWLRDPSTNLSGIGPTSRGDEYVPSPNDVHVHREREEKNEDIASWSVCVSEANSVAGTPSPPQPRPHIPRRLRARSTGDHPLKHEDYFNLSTRTTDQSFPGPGVLVHESSDEVSEDEESIGTYSNETSAGVDDPGRYDRSTPEVYSSLSPTKADESIRLYPWHDPPRDSTPRSHALQPDSSTDAMIAFNKRARDLETASLAATVDNNSIFNVTTSFENFSLEGGRQQPKKRTSLLKRPFLQASSMLKRQASDMSMSQSSTYPPLPRDPEDSQLKQSYSPRNPFSNRRHSRSPSLSNALMAMTSQIASVGGSQSVQAVSPAPSPNPERSSLNLHQFTGRGRSRSELPRPTGPGLMNLMTAHGGPPVPSITSPRVSSEADQTPRSTLLGPDNAGGDGDVDTSNTKGVIMDFPAIQSLPVPTLEGFKSQIMQLNPRLEPALIHRLANEQDRRFKVLVGLQQKHSQAVANHSCKSANFCFAQGGKETPLSDSKAPVENRAGQNQFHVNNLTSGHEQGYAIGEGTVAAAQFPPGVPLPPVSRLPARFECPICFQVKTFAKPSDWSKHVQEDVQPFTCTFPHCNEPKSFKRKADWVRHENEKHRHLEWWTCAFTDCNHTCYRKDNFVQHLVREHKMPEPKAKKGTTEGPNSRRDQDIEQIWQKVEECRHETKQAPQSEPCRFCGNVCSEWRKLSVHLGKHLEQLAMPVLRLSKPSSAPVPADPGRSAPLASYETALQPPYAAQNSILDYNSMTGIELSTEPESMTETLNYPYLGAGLDVAQAHPLHQNSTYPPPYAAPRSRSPEPDVIHSYPLPQFQVYPADYYQPMESNVPYTATYSSG</sequence>
<keyword evidence="4" id="KW-1185">Reference proteome</keyword>
<organism evidence="3 4">
    <name type="scientific">Penicillium olsonii</name>
    <dbReference type="NCBI Taxonomy" id="99116"/>
    <lineage>
        <taxon>Eukaryota</taxon>
        <taxon>Fungi</taxon>
        <taxon>Dikarya</taxon>
        <taxon>Ascomycota</taxon>
        <taxon>Pezizomycotina</taxon>
        <taxon>Eurotiomycetes</taxon>
        <taxon>Eurotiomycetidae</taxon>
        <taxon>Eurotiales</taxon>
        <taxon>Aspergillaceae</taxon>
        <taxon>Penicillium</taxon>
    </lineage>
</organism>
<comment type="caution">
    <text evidence="3">The sequence shown here is derived from an EMBL/GenBank/DDBJ whole genome shotgun (WGS) entry which is preliminary data.</text>
</comment>
<gene>
    <name evidence="3" type="ORF">POLS_LOCUS8164</name>
</gene>
<dbReference type="PANTHER" id="PTHR35391">
    <property type="entry name" value="C2H2-TYPE DOMAIN-CONTAINING PROTEIN-RELATED"/>
    <property type="match status" value="1"/>
</dbReference>
<name>A0A9W4I5P6_PENOL</name>
<protein>
    <recommendedName>
        <fullName evidence="2">C2H2-type domain-containing protein</fullName>
    </recommendedName>
</protein>
<feature type="region of interest" description="Disordered" evidence="1">
    <location>
        <begin position="1031"/>
        <end position="1055"/>
    </location>
</feature>
<dbReference type="AlphaFoldDB" id="A0A9W4I5P6"/>
<dbReference type="Pfam" id="PF26082">
    <property type="entry name" value="zf-C2H2_AcuF"/>
    <property type="match status" value="1"/>
</dbReference>
<feature type="compositionally biased region" description="Polar residues" evidence="1">
    <location>
        <begin position="499"/>
        <end position="513"/>
    </location>
</feature>
<dbReference type="InterPro" id="IPR058925">
    <property type="entry name" value="zf-C2H2_AcuF"/>
</dbReference>
<feature type="compositionally biased region" description="Acidic residues" evidence="1">
    <location>
        <begin position="226"/>
        <end position="236"/>
    </location>
</feature>
<feature type="domain" description="C2H2-type" evidence="2">
    <location>
        <begin position="857"/>
        <end position="880"/>
    </location>
</feature>
<feature type="region of interest" description="Disordered" evidence="1">
    <location>
        <begin position="881"/>
        <end position="900"/>
    </location>
</feature>
<feature type="compositionally biased region" description="Polar residues" evidence="1">
    <location>
        <begin position="341"/>
        <end position="350"/>
    </location>
</feature>
<feature type="compositionally biased region" description="Basic and acidic residues" evidence="1">
    <location>
        <begin position="328"/>
        <end position="339"/>
    </location>
</feature>
<evidence type="ECO:0000259" key="2">
    <source>
        <dbReference type="PROSITE" id="PS00028"/>
    </source>
</evidence>
<feature type="compositionally biased region" description="Polar residues" evidence="1">
    <location>
        <begin position="577"/>
        <end position="586"/>
    </location>
</feature>
<dbReference type="PANTHER" id="PTHR35391:SF3">
    <property type="entry name" value="FINGER DOMAIN PROTEIN, PUTATIVE (AFU_ORTHOLOGUE AFUA_8G04300)-RELATED"/>
    <property type="match status" value="1"/>
</dbReference>
<feature type="region of interest" description="Disordered" evidence="1">
    <location>
        <begin position="562"/>
        <end position="651"/>
    </location>
</feature>
<feature type="compositionally biased region" description="Polar residues" evidence="1">
    <location>
        <begin position="60"/>
        <end position="80"/>
    </location>
</feature>
<feature type="compositionally biased region" description="Polar residues" evidence="1">
    <location>
        <begin position="619"/>
        <end position="635"/>
    </location>
</feature>
<dbReference type="SMART" id="SM00355">
    <property type="entry name" value="ZnF_C2H2"/>
    <property type="match status" value="4"/>
</dbReference>
<feature type="compositionally biased region" description="Polar residues" evidence="1">
    <location>
        <begin position="525"/>
        <end position="536"/>
    </location>
</feature>
<reference evidence="3" key="1">
    <citation type="submission" date="2021-07" db="EMBL/GenBank/DDBJ databases">
        <authorList>
            <person name="Branca A.L. A."/>
        </authorList>
    </citation>
    <scope>NUCLEOTIDE SEQUENCE</scope>
</reference>
<proteinExistence type="predicted"/>
<feature type="region of interest" description="Disordered" evidence="1">
    <location>
        <begin position="1"/>
        <end position="432"/>
    </location>
</feature>
<evidence type="ECO:0000256" key="1">
    <source>
        <dbReference type="SAM" id="MobiDB-lite"/>
    </source>
</evidence>
<feature type="compositionally biased region" description="Low complexity" evidence="1">
    <location>
        <begin position="93"/>
        <end position="109"/>
    </location>
</feature>
<dbReference type="OrthoDB" id="5315052at2759"/>
<evidence type="ECO:0000313" key="4">
    <source>
        <dbReference type="Proteomes" id="UP001153618"/>
    </source>
</evidence>
<evidence type="ECO:0000313" key="3">
    <source>
        <dbReference type="EMBL" id="CAG8223715.1"/>
    </source>
</evidence>
<dbReference type="Proteomes" id="UP001153618">
    <property type="component" value="Unassembled WGS sequence"/>
</dbReference>
<feature type="compositionally biased region" description="Polar residues" evidence="1">
    <location>
        <begin position="127"/>
        <end position="151"/>
    </location>
</feature>
<dbReference type="PROSITE" id="PS00028">
    <property type="entry name" value="ZINC_FINGER_C2H2_1"/>
    <property type="match status" value="1"/>
</dbReference>
<feature type="region of interest" description="Disordered" evidence="1">
    <location>
        <begin position="499"/>
        <end position="544"/>
    </location>
</feature>
<feature type="compositionally biased region" description="Basic and acidic residues" evidence="1">
    <location>
        <begin position="281"/>
        <end position="293"/>
    </location>
</feature>
<dbReference type="EMBL" id="CAJVOS010000060">
    <property type="protein sequence ID" value="CAG8223715.1"/>
    <property type="molecule type" value="Genomic_DNA"/>
</dbReference>